<name>A0A9X2IGG5_9ACTN</name>
<keyword evidence="3" id="KW-1185">Reference proteome</keyword>
<feature type="compositionally biased region" description="Basic and acidic residues" evidence="1">
    <location>
        <begin position="117"/>
        <end position="127"/>
    </location>
</feature>
<reference evidence="2" key="1">
    <citation type="submission" date="2022-05" db="EMBL/GenBank/DDBJ databases">
        <authorList>
            <person name="Tuo L."/>
        </authorList>
    </citation>
    <scope>NUCLEOTIDE SEQUENCE</scope>
    <source>
        <strain evidence="2">BSK12Z-4</strain>
    </source>
</reference>
<dbReference type="EMBL" id="JAMOIL010000027">
    <property type="protein sequence ID" value="MCM0621998.1"/>
    <property type="molecule type" value="Genomic_DNA"/>
</dbReference>
<evidence type="ECO:0000313" key="2">
    <source>
        <dbReference type="EMBL" id="MCM0621998.1"/>
    </source>
</evidence>
<protein>
    <submittedName>
        <fullName evidence="2">Uncharacterized protein</fullName>
    </submittedName>
</protein>
<sequence length="295" mass="29950">MGLIEVAARAARSRNQEKGDLDGARAELVGDGQDLVEHGCALSAVGVVRVRAEPSLVAASILAGEQAAGQRGVEQDAEPVRLGHGQDLALGGALRQAVLGLDGGDESVASGPARADGGARDPPRGEVGEAPVAGLAGADEVVEPGEDLLGRGDAVGEVRHEDVDVVRPQSSQAVLQGADHDLATVPRRARRRAGVPRPRVLGDQDVVVPPVTEQSAQDLLGLAVLVEVRGVEGRAAGGHEGLEDLAGRLDAGGPGGRAEGGGAQHELRGPQAGASSEGLVAHLWWCSSVSGTVRW</sequence>
<feature type="region of interest" description="Disordered" evidence="1">
    <location>
        <begin position="238"/>
        <end position="273"/>
    </location>
</feature>
<proteinExistence type="predicted"/>
<feature type="region of interest" description="Disordered" evidence="1">
    <location>
        <begin position="103"/>
        <end position="129"/>
    </location>
</feature>
<feature type="compositionally biased region" description="Gly residues" evidence="1">
    <location>
        <begin position="250"/>
        <end position="263"/>
    </location>
</feature>
<comment type="caution">
    <text evidence="2">The sequence shown here is derived from an EMBL/GenBank/DDBJ whole genome shotgun (WGS) entry which is preliminary data.</text>
</comment>
<gene>
    <name evidence="2" type="ORF">M8330_17035</name>
</gene>
<organism evidence="2 3">
    <name type="scientific">Nocardioides bruguierae</name>
    <dbReference type="NCBI Taxonomy" id="2945102"/>
    <lineage>
        <taxon>Bacteria</taxon>
        <taxon>Bacillati</taxon>
        <taxon>Actinomycetota</taxon>
        <taxon>Actinomycetes</taxon>
        <taxon>Propionibacteriales</taxon>
        <taxon>Nocardioidaceae</taxon>
        <taxon>Nocardioides</taxon>
    </lineage>
</organism>
<evidence type="ECO:0000313" key="3">
    <source>
        <dbReference type="Proteomes" id="UP001139485"/>
    </source>
</evidence>
<dbReference type="Proteomes" id="UP001139485">
    <property type="component" value="Unassembled WGS sequence"/>
</dbReference>
<dbReference type="AlphaFoldDB" id="A0A9X2IGG5"/>
<evidence type="ECO:0000256" key="1">
    <source>
        <dbReference type="SAM" id="MobiDB-lite"/>
    </source>
</evidence>
<accession>A0A9X2IGG5</accession>